<dbReference type="Gene3D" id="1.20.1050.60">
    <property type="entry name" value="alpha-1,2-mannosidase"/>
    <property type="match status" value="1"/>
</dbReference>
<feature type="domain" description="Glycosyl hydrolase family 92" evidence="1">
    <location>
        <begin position="282"/>
        <end position="810"/>
    </location>
</feature>
<dbReference type="InterPro" id="IPR008928">
    <property type="entry name" value="6-hairpin_glycosidase_sf"/>
</dbReference>
<dbReference type="AlphaFoldDB" id="A0A2T3KB67"/>
<dbReference type="InterPro" id="IPR050883">
    <property type="entry name" value="PNGase"/>
</dbReference>
<dbReference type="FunFam" id="3.30.2080.10:FF:000001">
    <property type="entry name" value="Alpha-1,2-mannosidase subfamily"/>
    <property type="match status" value="1"/>
</dbReference>
<dbReference type="GO" id="GO:0006516">
    <property type="term" value="P:glycoprotein catabolic process"/>
    <property type="evidence" value="ECO:0007669"/>
    <property type="project" value="TreeGrafter"/>
</dbReference>
<dbReference type="InterPro" id="IPR041371">
    <property type="entry name" value="GH92_N"/>
</dbReference>
<evidence type="ECO:0000313" key="3">
    <source>
        <dbReference type="EMBL" id="PSU90216.1"/>
    </source>
</evidence>
<dbReference type="GO" id="GO:0005975">
    <property type="term" value="P:carbohydrate metabolic process"/>
    <property type="evidence" value="ECO:0007669"/>
    <property type="project" value="InterPro"/>
</dbReference>
<dbReference type="Pfam" id="PF07971">
    <property type="entry name" value="Glyco_hydro_92"/>
    <property type="match status" value="1"/>
</dbReference>
<name>A0A2T3KB67_9GAMM</name>
<comment type="caution">
    <text evidence="3">The sequence shown here is derived from an EMBL/GenBank/DDBJ whole genome shotgun (WGS) entry which is preliminary data.</text>
</comment>
<dbReference type="RefSeq" id="WP_107225630.1">
    <property type="nucleotide sequence ID" value="NZ_PYNF01000042.1"/>
</dbReference>
<evidence type="ECO:0000259" key="2">
    <source>
        <dbReference type="Pfam" id="PF17678"/>
    </source>
</evidence>
<organism evidence="3 4">
    <name type="scientific">Photobacterium kishitanii</name>
    <dbReference type="NCBI Taxonomy" id="318456"/>
    <lineage>
        <taxon>Bacteria</taxon>
        <taxon>Pseudomonadati</taxon>
        <taxon>Pseudomonadota</taxon>
        <taxon>Gammaproteobacteria</taxon>
        <taxon>Vibrionales</taxon>
        <taxon>Vibrionaceae</taxon>
        <taxon>Photobacterium</taxon>
    </lineage>
</organism>
<proteinExistence type="predicted"/>
<dbReference type="NCBIfam" id="TIGR01180">
    <property type="entry name" value="aman2_put"/>
    <property type="match status" value="1"/>
</dbReference>
<dbReference type="Gene3D" id="2.70.98.10">
    <property type="match status" value="1"/>
</dbReference>
<dbReference type="GO" id="GO:0000224">
    <property type="term" value="F:peptide-N4-(N-acetyl-beta-glucosaminyl)asparagine amidase activity"/>
    <property type="evidence" value="ECO:0007669"/>
    <property type="project" value="TreeGrafter"/>
</dbReference>
<evidence type="ECO:0000313" key="4">
    <source>
        <dbReference type="Proteomes" id="UP000241426"/>
    </source>
</evidence>
<reference evidence="3 4" key="1">
    <citation type="submission" date="2018-01" db="EMBL/GenBank/DDBJ databases">
        <title>Whole genome sequencing of Histamine producing bacteria.</title>
        <authorList>
            <person name="Butler K."/>
        </authorList>
    </citation>
    <scope>NUCLEOTIDE SEQUENCE [LARGE SCALE GENOMIC DNA]</scope>
    <source>
        <strain evidence="3 4">FS-7.2</strain>
    </source>
</reference>
<evidence type="ECO:0000259" key="1">
    <source>
        <dbReference type="Pfam" id="PF07971"/>
    </source>
</evidence>
<gene>
    <name evidence="3" type="ORF">C9J27_23765</name>
</gene>
<dbReference type="Gene3D" id="1.20.1610.10">
    <property type="entry name" value="alpha-1,2-mannosidases domains"/>
    <property type="match status" value="1"/>
</dbReference>
<accession>A0A2T3KB67</accession>
<feature type="domain" description="Glycosyl hydrolase family 92 N-terminal" evidence="2">
    <location>
        <begin position="43"/>
        <end position="276"/>
    </location>
</feature>
<dbReference type="InterPro" id="IPR014718">
    <property type="entry name" value="GH-type_carb-bd"/>
</dbReference>
<dbReference type="PROSITE" id="PS51257">
    <property type="entry name" value="PROKAR_LIPOPROTEIN"/>
    <property type="match status" value="1"/>
</dbReference>
<dbReference type="InterPro" id="IPR005887">
    <property type="entry name" value="GH92_a_mannosidase_put"/>
</dbReference>
<dbReference type="Pfam" id="PF17678">
    <property type="entry name" value="Glyco_hydro_92N"/>
    <property type="match status" value="1"/>
</dbReference>
<dbReference type="PANTHER" id="PTHR12143">
    <property type="entry name" value="PEPTIDE N-GLYCANASE PNGASE -RELATED"/>
    <property type="match status" value="1"/>
</dbReference>
<sequence>MTNKLSPVALSIALAMGLVGCNSDDTAVSKDNIASVSDVYLQYVNPFIGTGADGHTFPGAVFPSGMVQLSPDTEMEGWGSAAGYFDHGKQQDIPVYGFSHTHLSGTGITDLGDILVLPFTEKSNVTYNTFDKANETATAGYYAVELNRGEIKAELTTTARVGYHKYTFAKGSTPFIKFDLDHTLNKSWGNRTTVGNIEILDEYTIRGQRSSDGWANNQHIYFYAKFNQPIVKATALIDGVETEVNLNNENIEATKTIAYLEFAPTTQPLELKVGLSPTGVEGAENNLNTEVPSWGFDGVLAQSQQAWHNELAKVEVEGGTEDQKEIFYTAMYHASIAPMIFQDVDGKYRAMRTQEIKEAGETPNYSVYSMWDTFRAFHPLQTIINPQRATEYANDLIRKYKDGGMLPKWELQGHYTGTMIGFPAISIIADAMAKDLNVNAQDALEAAEFTARYHEKSEFPDWTEDQNIGAANVVQVKVYEENGFVHHGYWNSASYTLEFAYGDWAVSEIARMAGDVQLQDEFLKRADNWLHHWDKETSFLRPKNHPLSVSPNKPALQFNQPIDESRKDECVTIDVMQTDGSIKEMEDCPLLPFDPYFVDEFAFTEGNAWQWKFQPMHDFERLKQEIYAADMAKNIPDMTPEKSFREDLDELFTARSSNTGEELPDLTGYIGQYMHGNEPSHHIPYLYNLTDEPWKAQEYLDQIMNQFYTTEPTGLIGNEDVGQMSAWYIMSALGFYQVTPADPSYSIGRPLFDKVSIDVKGGEFTIVADNNSPVNKYVQSVTINGQALGDNLTFKHSDIKAGGELRFVMTGDKKQALQATFN</sequence>
<dbReference type="SUPFAM" id="SSF48208">
    <property type="entry name" value="Six-hairpin glycosidases"/>
    <property type="match status" value="1"/>
</dbReference>
<dbReference type="PANTHER" id="PTHR12143:SF39">
    <property type="entry name" value="SECRETED PROTEIN"/>
    <property type="match status" value="1"/>
</dbReference>
<dbReference type="Proteomes" id="UP000241426">
    <property type="component" value="Unassembled WGS sequence"/>
</dbReference>
<dbReference type="Gene3D" id="3.30.2080.10">
    <property type="entry name" value="GH92 mannosidase domain"/>
    <property type="match status" value="1"/>
</dbReference>
<dbReference type="InterPro" id="IPR012939">
    <property type="entry name" value="Glyco_hydro_92"/>
</dbReference>
<dbReference type="EMBL" id="PYNF01000042">
    <property type="protein sequence ID" value="PSU90216.1"/>
    <property type="molecule type" value="Genomic_DNA"/>
</dbReference>
<dbReference type="GO" id="GO:0030246">
    <property type="term" value="F:carbohydrate binding"/>
    <property type="evidence" value="ECO:0007669"/>
    <property type="project" value="InterPro"/>
</dbReference>
<dbReference type="GO" id="GO:0005829">
    <property type="term" value="C:cytosol"/>
    <property type="evidence" value="ECO:0007669"/>
    <property type="project" value="TreeGrafter"/>
</dbReference>
<protein>
    <submittedName>
        <fullName evidence="3">Alpha-mannosidase</fullName>
    </submittedName>
</protein>